<organism evidence="6 7">
    <name type="scientific">Blastopirellula marina</name>
    <dbReference type="NCBI Taxonomy" id="124"/>
    <lineage>
        <taxon>Bacteria</taxon>
        <taxon>Pseudomonadati</taxon>
        <taxon>Planctomycetota</taxon>
        <taxon>Planctomycetia</taxon>
        <taxon>Pirellulales</taxon>
        <taxon>Pirellulaceae</taxon>
        <taxon>Blastopirellula</taxon>
    </lineage>
</organism>
<dbReference type="AlphaFoldDB" id="A0A2S8G3F5"/>
<dbReference type="SUPFAM" id="SSF53756">
    <property type="entry name" value="UDP-Glycosyltransferase/glycogen phosphorylase"/>
    <property type="match status" value="1"/>
</dbReference>
<name>A0A2S8G3F5_9BACT</name>
<evidence type="ECO:0000256" key="2">
    <source>
        <dbReference type="ARBA" id="ARBA00022676"/>
    </source>
</evidence>
<dbReference type="EMBL" id="PUIA01000016">
    <property type="protein sequence ID" value="PQO38791.1"/>
    <property type="molecule type" value="Genomic_DNA"/>
</dbReference>
<evidence type="ECO:0000256" key="3">
    <source>
        <dbReference type="ARBA" id="ARBA00022679"/>
    </source>
</evidence>
<comment type="similarity">
    <text evidence="1">Belongs to the glycosyltransferase group 1 family. Glycosyltransferase 4 subfamily.</text>
</comment>
<dbReference type="InterPro" id="IPR001296">
    <property type="entry name" value="Glyco_trans_1"/>
</dbReference>
<dbReference type="Proteomes" id="UP000240009">
    <property type="component" value="Unassembled WGS sequence"/>
</dbReference>
<evidence type="ECO:0000256" key="1">
    <source>
        <dbReference type="ARBA" id="ARBA00009481"/>
    </source>
</evidence>
<dbReference type="GO" id="GO:0016757">
    <property type="term" value="F:glycosyltransferase activity"/>
    <property type="evidence" value="ECO:0007669"/>
    <property type="project" value="UniProtKB-KW"/>
</dbReference>
<proteinExistence type="inferred from homology"/>
<keyword evidence="3" id="KW-0808">Transferase</keyword>
<dbReference type="Pfam" id="PF00534">
    <property type="entry name" value="Glycos_transf_1"/>
    <property type="match status" value="1"/>
</dbReference>
<protein>
    <recommendedName>
        <fullName evidence="8">Glycosyltransferase family 1 protein</fullName>
    </recommendedName>
</protein>
<dbReference type="Pfam" id="PF13579">
    <property type="entry name" value="Glyco_trans_4_4"/>
    <property type="match status" value="1"/>
</dbReference>
<evidence type="ECO:0000313" key="7">
    <source>
        <dbReference type="Proteomes" id="UP000240009"/>
    </source>
</evidence>
<dbReference type="InterPro" id="IPR028098">
    <property type="entry name" value="Glyco_trans_4-like_N"/>
</dbReference>
<evidence type="ECO:0000259" key="4">
    <source>
        <dbReference type="Pfam" id="PF00534"/>
    </source>
</evidence>
<dbReference type="PANTHER" id="PTHR12526">
    <property type="entry name" value="GLYCOSYLTRANSFERASE"/>
    <property type="match status" value="1"/>
</dbReference>
<evidence type="ECO:0000259" key="5">
    <source>
        <dbReference type="Pfam" id="PF13579"/>
    </source>
</evidence>
<evidence type="ECO:0000313" key="6">
    <source>
        <dbReference type="EMBL" id="PQO38791.1"/>
    </source>
</evidence>
<dbReference type="PANTHER" id="PTHR12526:SF640">
    <property type="entry name" value="COLANIC ACID BIOSYNTHESIS GLYCOSYLTRANSFERASE WCAL-RELATED"/>
    <property type="match status" value="1"/>
</dbReference>
<feature type="domain" description="Glycosyltransferase subfamily 4-like N-terminal" evidence="5">
    <location>
        <begin position="33"/>
        <end position="201"/>
    </location>
</feature>
<comment type="caution">
    <text evidence="6">The sequence shown here is derived from an EMBL/GenBank/DDBJ whole genome shotgun (WGS) entry which is preliminary data.</text>
</comment>
<feature type="domain" description="Glycosyl transferase family 1" evidence="4">
    <location>
        <begin position="213"/>
        <end position="380"/>
    </location>
</feature>
<accession>A0A2S8G3F5</accession>
<keyword evidence="2" id="KW-0328">Glycosyltransferase</keyword>
<sequence length="415" mass="46949">MFSIDQNSWVFVVDRPLKIVKVIPYPLPVLRFGGPVVQAQVVCRELAARGHEVRVLTTDIDLPQEFPRDKWIENDGYQIRYTSTSPHHRMPPFYTPGIRRPLQEILAEADVVQTNIGLTLTNEMVRKLTGRVGVPYVYNAEGALCPKRLQIKSIEKKLFRYCYENRIVREAAVCQAVSQYERETLLEWGVHPERIAVIPNGFSLPPIETWESRQAIRHQMGHAEDDVLILFMGRISQIKGIDLLLGAFERLSAEFPRAQLIIAGPDEGIQANLQQFVRKHGLEHRVRFPGIIDGAEKNRTLQAADIFALTSHSEGLPNAVIEALGYGLAMLLTHRCNVPEVTEYRAGHVVEAEIESIALALRNLLGDAQQRSEYQQNARRLAVERFALDRVVDDLEKLYQGLAQSSQSHEAIANL</sequence>
<dbReference type="Gene3D" id="3.40.50.2000">
    <property type="entry name" value="Glycogen Phosphorylase B"/>
    <property type="match status" value="2"/>
</dbReference>
<gene>
    <name evidence="6" type="ORF">C5Y96_02675</name>
</gene>
<reference evidence="6 7" key="1">
    <citation type="submission" date="2018-02" db="EMBL/GenBank/DDBJ databases">
        <title>Comparative genomes isolates from brazilian mangrove.</title>
        <authorList>
            <person name="Araujo J.E."/>
            <person name="Taketani R.G."/>
            <person name="Silva M.C.P."/>
            <person name="Loureco M.V."/>
            <person name="Andreote F.D."/>
        </authorList>
    </citation>
    <scope>NUCLEOTIDE SEQUENCE [LARGE SCALE GENOMIC DNA]</scope>
    <source>
        <strain evidence="6 7">HEX-2 MGV</strain>
    </source>
</reference>
<evidence type="ECO:0008006" key="8">
    <source>
        <dbReference type="Google" id="ProtNLM"/>
    </source>
</evidence>